<dbReference type="InterPro" id="IPR036388">
    <property type="entry name" value="WH-like_DNA-bd_sf"/>
</dbReference>
<accession>A0ABP9TWM1</accession>
<dbReference type="PANTHER" id="PTHR43537:SF5">
    <property type="entry name" value="UXU OPERON TRANSCRIPTIONAL REGULATOR"/>
    <property type="match status" value="1"/>
</dbReference>
<gene>
    <name evidence="6" type="ORF">KACC15558_00990</name>
</gene>
<evidence type="ECO:0000256" key="1">
    <source>
        <dbReference type="ARBA" id="ARBA00023015"/>
    </source>
</evidence>
<dbReference type="InterPro" id="IPR000524">
    <property type="entry name" value="Tscrpt_reg_HTH_GntR"/>
</dbReference>
<feature type="region of interest" description="Disordered" evidence="4">
    <location>
        <begin position="225"/>
        <end position="254"/>
    </location>
</feature>
<organism evidence="6 7">
    <name type="scientific">Brevibacterium ammoniilyticum</name>
    <dbReference type="NCBI Taxonomy" id="1046555"/>
    <lineage>
        <taxon>Bacteria</taxon>
        <taxon>Bacillati</taxon>
        <taxon>Actinomycetota</taxon>
        <taxon>Actinomycetes</taxon>
        <taxon>Micrococcales</taxon>
        <taxon>Brevibacteriaceae</taxon>
        <taxon>Brevibacterium</taxon>
    </lineage>
</organism>
<keyword evidence="1" id="KW-0805">Transcription regulation</keyword>
<reference evidence="6 7" key="1">
    <citation type="submission" date="2024-02" db="EMBL/GenBank/DDBJ databases">
        <title>Characterization of antibiotic resistant novel bacterial strains and their environmental applications.</title>
        <authorList>
            <person name="Manzoor S."/>
            <person name="Abbas S."/>
            <person name="Arshad M."/>
            <person name="Li W.J."/>
            <person name="Ahmed I."/>
        </authorList>
    </citation>
    <scope>NUCLEOTIDE SEQUENCE [LARGE SCALE GENOMIC DNA]</scope>
    <source>
        <strain evidence="6 7">KACC 15558</strain>
    </source>
</reference>
<dbReference type="Gene3D" id="1.20.120.530">
    <property type="entry name" value="GntR ligand-binding domain-like"/>
    <property type="match status" value="1"/>
</dbReference>
<evidence type="ECO:0000256" key="2">
    <source>
        <dbReference type="ARBA" id="ARBA00023125"/>
    </source>
</evidence>
<dbReference type="SMART" id="SM00345">
    <property type="entry name" value="HTH_GNTR"/>
    <property type="match status" value="1"/>
</dbReference>
<dbReference type="SMART" id="SM00895">
    <property type="entry name" value="FCD"/>
    <property type="match status" value="1"/>
</dbReference>
<evidence type="ECO:0000256" key="3">
    <source>
        <dbReference type="ARBA" id="ARBA00023163"/>
    </source>
</evidence>
<dbReference type="SUPFAM" id="SSF46785">
    <property type="entry name" value="Winged helix' DNA-binding domain"/>
    <property type="match status" value="1"/>
</dbReference>
<dbReference type="PROSITE" id="PS50949">
    <property type="entry name" value="HTH_GNTR"/>
    <property type="match status" value="1"/>
</dbReference>
<feature type="domain" description="HTH gntR-type" evidence="5">
    <location>
        <begin position="1"/>
        <end position="69"/>
    </location>
</feature>
<sequence length="254" mass="27610">MALTDDALDKIKDLIVSGELKPGDRLPPEGELAERLGLSRNSLREAVKALDFINVLDVRRGSGTYVTSLSAVDLTEAVSFLVDVHASGSLREILEVRRIFEAETAYRAAERIDEDGLAQLRQTISDTDPESVESLVAHDFEFHSTIAGYAGNDYLAAMLEAVSVKTTRARTWRGMTEVGAVERTLDEHRRIIDALAAGDARLAQSIMVLHVSGVQRWVDHVDVATDDDLGGSDPTDDLRGGNPTRDPAEAGDEV</sequence>
<comment type="caution">
    <text evidence="6">The sequence shown here is derived from an EMBL/GenBank/DDBJ whole genome shotgun (WGS) entry which is preliminary data.</text>
</comment>
<name>A0ABP9TWM1_9MICO</name>
<dbReference type="EMBL" id="BAABNP010000001">
    <property type="protein sequence ID" value="GAA5339059.1"/>
    <property type="molecule type" value="Genomic_DNA"/>
</dbReference>
<dbReference type="Gene3D" id="1.10.10.10">
    <property type="entry name" value="Winged helix-like DNA-binding domain superfamily/Winged helix DNA-binding domain"/>
    <property type="match status" value="1"/>
</dbReference>
<dbReference type="RefSeq" id="WP_342036827.1">
    <property type="nucleotide sequence ID" value="NZ_BAABBK010000001.1"/>
</dbReference>
<dbReference type="CDD" id="cd07377">
    <property type="entry name" value="WHTH_GntR"/>
    <property type="match status" value="1"/>
</dbReference>
<dbReference type="SUPFAM" id="SSF48008">
    <property type="entry name" value="GntR ligand-binding domain-like"/>
    <property type="match status" value="1"/>
</dbReference>
<keyword evidence="7" id="KW-1185">Reference proteome</keyword>
<keyword evidence="3" id="KW-0804">Transcription</keyword>
<dbReference type="InterPro" id="IPR011711">
    <property type="entry name" value="GntR_C"/>
</dbReference>
<keyword evidence="2" id="KW-0238">DNA-binding</keyword>
<dbReference type="Proteomes" id="UP001498935">
    <property type="component" value="Unassembled WGS sequence"/>
</dbReference>
<dbReference type="Pfam" id="PF07729">
    <property type="entry name" value="FCD"/>
    <property type="match status" value="1"/>
</dbReference>
<protein>
    <submittedName>
        <fullName evidence="6">FadR/GntR family transcriptional regulator</fullName>
    </submittedName>
</protein>
<evidence type="ECO:0000313" key="6">
    <source>
        <dbReference type="EMBL" id="GAA5339059.1"/>
    </source>
</evidence>
<dbReference type="Pfam" id="PF00392">
    <property type="entry name" value="GntR"/>
    <property type="match status" value="1"/>
</dbReference>
<evidence type="ECO:0000313" key="7">
    <source>
        <dbReference type="Proteomes" id="UP001498935"/>
    </source>
</evidence>
<evidence type="ECO:0000256" key="4">
    <source>
        <dbReference type="SAM" id="MobiDB-lite"/>
    </source>
</evidence>
<dbReference type="PRINTS" id="PR00035">
    <property type="entry name" value="HTHGNTR"/>
</dbReference>
<dbReference type="InterPro" id="IPR036390">
    <property type="entry name" value="WH_DNA-bd_sf"/>
</dbReference>
<dbReference type="PANTHER" id="PTHR43537">
    <property type="entry name" value="TRANSCRIPTIONAL REGULATOR, GNTR FAMILY"/>
    <property type="match status" value="1"/>
</dbReference>
<proteinExistence type="predicted"/>
<dbReference type="InterPro" id="IPR008920">
    <property type="entry name" value="TF_FadR/GntR_C"/>
</dbReference>
<evidence type="ECO:0000259" key="5">
    <source>
        <dbReference type="PROSITE" id="PS50949"/>
    </source>
</evidence>